<dbReference type="InterPro" id="IPR004358">
    <property type="entry name" value="Sig_transdc_His_kin-like_C"/>
</dbReference>
<evidence type="ECO:0000256" key="9">
    <source>
        <dbReference type="ARBA" id="ARBA00022840"/>
    </source>
</evidence>
<proteinExistence type="predicted"/>
<dbReference type="Gene3D" id="1.10.287.130">
    <property type="match status" value="1"/>
</dbReference>
<dbReference type="InterPro" id="IPR050428">
    <property type="entry name" value="TCS_sensor_his_kinase"/>
</dbReference>
<dbReference type="SUPFAM" id="SSF47384">
    <property type="entry name" value="Homodimeric domain of signal transducing histidine kinase"/>
    <property type="match status" value="1"/>
</dbReference>
<dbReference type="OrthoDB" id="9809567at2"/>
<dbReference type="InterPro" id="IPR058619">
    <property type="entry name" value="PhoQ/CarS-like_HATPase"/>
</dbReference>
<dbReference type="InterPro" id="IPR003660">
    <property type="entry name" value="HAMP_dom"/>
</dbReference>
<keyword evidence="6 13" id="KW-0812">Transmembrane</keyword>
<dbReference type="PANTHER" id="PTHR45436">
    <property type="entry name" value="SENSOR HISTIDINE KINASE YKOH"/>
    <property type="match status" value="1"/>
</dbReference>
<keyword evidence="5" id="KW-0808">Transferase</keyword>
<dbReference type="PROSITE" id="PS50885">
    <property type="entry name" value="HAMP"/>
    <property type="match status" value="1"/>
</dbReference>
<evidence type="ECO:0000259" key="14">
    <source>
        <dbReference type="PROSITE" id="PS50109"/>
    </source>
</evidence>
<evidence type="ECO:0000256" key="2">
    <source>
        <dbReference type="ARBA" id="ARBA00004370"/>
    </source>
</evidence>
<dbReference type="EC" id="2.7.13.3" evidence="3"/>
<evidence type="ECO:0000256" key="12">
    <source>
        <dbReference type="ARBA" id="ARBA00023136"/>
    </source>
</evidence>
<dbReference type="InterPro" id="IPR005467">
    <property type="entry name" value="His_kinase_dom"/>
</dbReference>
<keyword evidence="17" id="KW-1185">Reference proteome</keyword>
<evidence type="ECO:0000256" key="10">
    <source>
        <dbReference type="ARBA" id="ARBA00022989"/>
    </source>
</evidence>
<dbReference type="Gene3D" id="3.30.565.10">
    <property type="entry name" value="Histidine kinase-like ATPase, C-terminal domain"/>
    <property type="match status" value="1"/>
</dbReference>
<dbReference type="GO" id="GO:0000155">
    <property type="term" value="F:phosphorelay sensor kinase activity"/>
    <property type="evidence" value="ECO:0007669"/>
    <property type="project" value="InterPro"/>
</dbReference>
<keyword evidence="10 13" id="KW-1133">Transmembrane helix</keyword>
<keyword evidence="4" id="KW-0597">Phosphoprotein</keyword>
<name>A0A1H2R4R3_9GAMM</name>
<evidence type="ECO:0000313" key="17">
    <source>
        <dbReference type="Proteomes" id="UP000199675"/>
    </source>
</evidence>
<dbReference type="PRINTS" id="PR00344">
    <property type="entry name" value="BCTRLSENSOR"/>
</dbReference>
<evidence type="ECO:0000256" key="6">
    <source>
        <dbReference type="ARBA" id="ARBA00022692"/>
    </source>
</evidence>
<evidence type="ECO:0000256" key="5">
    <source>
        <dbReference type="ARBA" id="ARBA00022679"/>
    </source>
</evidence>
<dbReference type="GO" id="GO:0005886">
    <property type="term" value="C:plasma membrane"/>
    <property type="evidence" value="ECO:0007669"/>
    <property type="project" value="TreeGrafter"/>
</dbReference>
<feature type="domain" description="HAMP" evidence="15">
    <location>
        <begin position="187"/>
        <end position="238"/>
    </location>
</feature>
<evidence type="ECO:0000256" key="13">
    <source>
        <dbReference type="SAM" id="Phobius"/>
    </source>
</evidence>
<evidence type="ECO:0000256" key="3">
    <source>
        <dbReference type="ARBA" id="ARBA00012438"/>
    </source>
</evidence>
<dbReference type="SUPFAM" id="SSF55874">
    <property type="entry name" value="ATPase domain of HSP90 chaperone/DNA topoisomerase II/histidine kinase"/>
    <property type="match status" value="1"/>
</dbReference>
<dbReference type="SMART" id="SM00387">
    <property type="entry name" value="HATPase_c"/>
    <property type="match status" value="1"/>
</dbReference>
<keyword evidence="11" id="KW-0902">Two-component regulatory system</keyword>
<organism evidence="16 17">
    <name type="scientific">Marinobacter mobilis</name>
    <dbReference type="NCBI Taxonomy" id="488533"/>
    <lineage>
        <taxon>Bacteria</taxon>
        <taxon>Pseudomonadati</taxon>
        <taxon>Pseudomonadota</taxon>
        <taxon>Gammaproteobacteria</taxon>
        <taxon>Pseudomonadales</taxon>
        <taxon>Marinobacteraceae</taxon>
        <taxon>Marinobacter</taxon>
    </lineage>
</organism>
<sequence>MPRTRTVYSIRVTLFAWLLPAAVTVIILAWLVHGLLLEHMSRSFAKSRLLEEANFIEHQLQEALSQNRPFGDAGRSVEEVFHHAFAIGMGDQQKVSPESWQPVLTPLLTGQENGIISASAELAGSSTTISYLAYRRSGDFEGTPFTIVVAEDLTALTRGETKLHLWTAVLSGTLLLMLVGMIFLAVHLALRSVRGIQQALLQLQAGERERLDQRMPAEFAPLTDQINALLNTLEQRLSHSRNALANLSHSIKTPIAAVRQILEDDQRPLDQQSRQQLVRKLADIDQQLEAELRREQIAGPRIGHQAHPLKQARELLWMLGRLYPDSHFELVTALAPEATWPVDEHDLNEMLGNLLDNAGKWAEKQVILRLAANNGTLTVRVEDDGPGVAPGQLDSLGTRGVRLDQQTPGHGIGLAIVRDLAERYHGSLMFELSPSGGLAATLELPATLG</sequence>
<dbReference type="CDD" id="cd16954">
    <property type="entry name" value="HATPase_PhoQ-like"/>
    <property type="match status" value="1"/>
</dbReference>
<evidence type="ECO:0000256" key="7">
    <source>
        <dbReference type="ARBA" id="ARBA00022741"/>
    </source>
</evidence>
<evidence type="ECO:0000256" key="8">
    <source>
        <dbReference type="ARBA" id="ARBA00022777"/>
    </source>
</evidence>
<feature type="transmembrane region" description="Helical" evidence="13">
    <location>
        <begin position="165"/>
        <end position="190"/>
    </location>
</feature>
<dbReference type="InterPro" id="IPR036097">
    <property type="entry name" value="HisK_dim/P_sf"/>
</dbReference>
<dbReference type="PANTHER" id="PTHR45436:SF5">
    <property type="entry name" value="SENSOR HISTIDINE KINASE TRCS"/>
    <property type="match status" value="1"/>
</dbReference>
<keyword evidence="8 16" id="KW-0418">Kinase</keyword>
<feature type="transmembrane region" description="Helical" evidence="13">
    <location>
        <begin position="12"/>
        <end position="32"/>
    </location>
</feature>
<comment type="catalytic activity">
    <reaction evidence="1">
        <text>ATP + protein L-histidine = ADP + protein N-phospho-L-histidine.</text>
        <dbReference type="EC" id="2.7.13.3"/>
    </reaction>
</comment>
<evidence type="ECO:0000256" key="4">
    <source>
        <dbReference type="ARBA" id="ARBA00022553"/>
    </source>
</evidence>
<evidence type="ECO:0000256" key="11">
    <source>
        <dbReference type="ARBA" id="ARBA00023012"/>
    </source>
</evidence>
<keyword evidence="12 13" id="KW-0472">Membrane</keyword>
<dbReference type="PROSITE" id="PS50109">
    <property type="entry name" value="HIS_KIN"/>
    <property type="match status" value="1"/>
</dbReference>
<dbReference type="AlphaFoldDB" id="A0A1H2R4R3"/>
<feature type="domain" description="Histidine kinase" evidence="14">
    <location>
        <begin position="246"/>
        <end position="448"/>
    </location>
</feature>
<dbReference type="STRING" id="488533.SAMN04487960_101417"/>
<accession>A0A1H2R4R3</accession>
<dbReference type="Pfam" id="PF02518">
    <property type="entry name" value="HATPase_c"/>
    <property type="match status" value="1"/>
</dbReference>
<dbReference type="EMBL" id="FNNE01000001">
    <property type="protein sequence ID" value="SDW14433.1"/>
    <property type="molecule type" value="Genomic_DNA"/>
</dbReference>
<comment type="subcellular location">
    <subcellularLocation>
        <location evidence="2">Membrane</location>
    </subcellularLocation>
</comment>
<evidence type="ECO:0000256" key="1">
    <source>
        <dbReference type="ARBA" id="ARBA00000085"/>
    </source>
</evidence>
<reference evidence="16 17" key="1">
    <citation type="submission" date="2016-10" db="EMBL/GenBank/DDBJ databases">
        <authorList>
            <person name="de Groot N.N."/>
        </authorList>
    </citation>
    <scope>NUCLEOTIDE SEQUENCE [LARGE SCALE GENOMIC DNA]</scope>
    <source>
        <strain evidence="16 17">CGMCC 1.7059</strain>
    </source>
</reference>
<evidence type="ECO:0000259" key="15">
    <source>
        <dbReference type="PROSITE" id="PS50885"/>
    </source>
</evidence>
<keyword evidence="7" id="KW-0547">Nucleotide-binding</keyword>
<dbReference type="Proteomes" id="UP000199675">
    <property type="component" value="Unassembled WGS sequence"/>
</dbReference>
<evidence type="ECO:0000313" key="16">
    <source>
        <dbReference type="EMBL" id="SDW14433.1"/>
    </source>
</evidence>
<dbReference type="RefSeq" id="WP_091811271.1">
    <property type="nucleotide sequence ID" value="NZ_FNNE01000001.1"/>
</dbReference>
<gene>
    <name evidence="16" type="ORF">SAMN04487960_101417</name>
</gene>
<keyword evidence="9" id="KW-0067">ATP-binding</keyword>
<protein>
    <recommendedName>
        <fullName evidence="3">histidine kinase</fullName>
        <ecNumber evidence="3">2.7.13.3</ecNumber>
    </recommendedName>
</protein>
<dbReference type="InterPro" id="IPR036890">
    <property type="entry name" value="HATPase_C_sf"/>
</dbReference>
<dbReference type="InterPro" id="IPR003594">
    <property type="entry name" value="HATPase_dom"/>
</dbReference>